<organism evidence="3 4">
    <name type="scientific">Methanosalsum natronophilum</name>
    <dbReference type="NCBI Taxonomy" id="768733"/>
    <lineage>
        <taxon>Archaea</taxon>
        <taxon>Methanobacteriati</taxon>
        <taxon>Methanobacteriota</taxon>
        <taxon>Stenosarchaea group</taxon>
        <taxon>Methanomicrobia</taxon>
        <taxon>Methanosarcinales</taxon>
        <taxon>Methanosarcinaceae</taxon>
        <taxon>Methanosalsum</taxon>
    </lineage>
</organism>
<comment type="caution">
    <text evidence="3">The sequence shown here is derived from an EMBL/GenBank/DDBJ whole genome shotgun (WGS) entry which is preliminary data.</text>
</comment>
<dbReference type="GO" id="GO:0000049">
    <property type="term" value="F:tRNA binding"/>
    <property type="evidence" value="ECO:0007669"/>
    <property type="project" value="TreeGrafter"/>
</dbReference>
<sequence>KMNLGGILAEEVCLVANIDKSRVATEISEEEVEQVHSSLMSVLSPLNEGLLKPNIVLKNENNDVKPIDVTPFELLYFKDFEKKYFESFNLALDEFFGKSALTVINGSTDTVKKEKLGLFERRLKQQQDAIKKFEEQTDKYIQAAEKIYSNYQIIEEIMNVLYSARENGYSWDEIKRTIKESKNKIKAANRITNINPSKGIITLDLDGTNIELDINRSIPQNAEKYYKHAKKVTRKKDGALKAIEDTKKAMKKKEKKVPTKKRIKRKEAWYERFRWFISSDGFLIIGGRDADTNEEIVKKYMEKRDFFLHTQAPGAPVVIIKTEGSDVPEKTIYEAAEFVVSYSNLWKLGYFEGDCYLVKPEQVSKTPESGEYVKKGSFIIRGTRSYYKNVPINAAIGIDKKVPRVIGGPITAINNHGTNIVKLSPGKFNQNDIAKKIYRLWIDSGSDTSFIRGIASPDKIAKMLPPGGSEIVG</sequence>
<feature type="domain" description="NFACT RNA-binding" evidence="2">
    <location>
        <begin position="273"/>
        <end position="382"/>
    </location>
</feature>
<evidence type="ECO:0000313" key="4">
    <source>
        <dbReference type="Proteomes" id="UP000284763"/>
    </source>
</evidence>
<dbReference type="Proteomes" id="UP000284763">
    <property type="component" value="Unassembled WGS sequence"/>
</dbReference>
<dbReference type="GO" id="GO:1990112">
    <property type="term" value="C:RQC complex"/>
    <property type="evidence" value="ECO:0007669"/>
    <property type="project" value="TreeGrafter"/>
</dbReference>
<dbReference type="NCBIfam" id="NF041120">
    <property type="entry name" value="RqcH_arch"/>
    <property type="match status" value="1"/>
</dbReference>
<evidence type="ECO:0000313" key="3">
    <source>
        <dbReference type="EMBL" id="RQD81173.1"/>
    </source>
</evidence>
<dbReference type="PANTHER" id="PTHR15239">
    <property type="entry name" value="NUCLEAR EXPORT MEDIATOR FACTOR NEMF"/>
    <property type="match status" value="1"/>
</dbReference>
<proteinExistence type="predicted"/>
<dbReference type="AlphaFoldDB" id="A0A3R7XEI8"/>
<keyword evidence="1" id="KW-0175">Coiled coil</keyword>
<dbReference type="InterPro" id="IPR051608">
    <property type="entry name" value="RQC_Subunit_NEMF"/>
</dbReference>
<reference evidence="3 4" key="1">
    <citation type="submission" date="2018-08" db="EMBL/GenBank/DDBJ databases">
        <title>The metabolism and importance of syntrophic acetate oxidation coupled to methane or sulfide production in haloalkaline environments.</title>
        <authorList>
            <person name="Timmers P.H.A."/>
            <person name="Vavourakis C.D."/>
            <person name="Sorokin D.Y."/>
            <person name="Sinninghe Damste J.S."/>
            <person name="Muyzer G."/>
            <person name="Stams A.J.M."/>
            <person name="Plugge C.M."/>
        </authorList>
    </citation>
    <scope>NUCLEOTIDE SEQUENCE [LARGE SCALE GENOMIC DNA]</scope>
    <source>
        <strain evidence="3">MSAO_Arc3</strain>
    </source>
</reference>
<dbReference type="Pfam" id="PF05833">
    <property type="entry name" value="NFACT_N"/>
    <property type="match status" value="1"/>
</dbReference>
<feature type="coiled-coil region" evidence="1">
    <location>
        <begin position="116"/>
        <end position="143"/>
    </location>
</feature>
<accession>A0A3R7XEI8</accession>
<evidence type="ECO:0000256" key="1">
    <source>
        <dbReference type="SAM" id="Coils"/>
    </source>
</evidence>
<dbReference type="InterPro" id="IPR008532">
    <property type="entry name" value="NFACT_RNA-bd"/>
</dbReference>
<dbReference type="GO" id="GO:0072344">
    <property type="term" value="P:rescue of stalled ribosome"/>
    <property type="evidence" value="ECO:0007669"/>
    <property type="project" value="TreeGrafter"/>
</dbReference>
<dbReference type="EMBL" id="QZAB01000526">
    <property type="protein sequence ID" value="RQD81173.1"/>
    <property type="molecule type" value="Genomic_DNA"/>
</dbReference>
<dbReference type="GO" id="GO:0043023">
    <property type="term" value="F:ribosomal large subunit binding"/>
    <property type="evidence" value="ECO:0007669"/>
    <property type="project" value="TreeGrafter"/>
</dbReference>
<protein>
    <submittedName>
        <fullName evidence="3">Fibronectin-binding domain-containing protein</fullName>
    </submittedName>
</protein>
<dbReference type="Pfam" id="PF05670">
    <property type="entry name" value="NFACT-R_1"/>
    <property type="match status" value="1"/>
</dbReference>
<dbReference type="PANTHER" id="PTHR15239:SF6">
    <property type="entry name" value="RIBOSOME QUALITY CONTROL COMPLEX SUBUNIT NEMF"/>
    <property type="match status" value="1"/>
</dbReference>
<gene>
    <name evidence="3" type="ORF">D5R95_08290</name>
</gene>
<feature type="non-terminal residue" evidence="3">
    <location>
        <position position="1"/>
    </location>
</feature>
<evidence type="ECO:0000259" key="2">
    <source>
        <dbReference type="Pfam" id="PF05670"/>
    </source>
</evidence>
<name>A0A3R7XEI8_9EURY</name>